<reference evidence="2" key="1">
    <citation type="submission" date="2022-02" db="EMBL/GenBank/DDBJ databases">
        <title>The genetically variable rfb locus in Leptospira is a mobile cassette and a molecular signature of serovar identity.</title>
        <authorList>
            <person name="Nieves C."/>
            <person name="Vincent A.T."/>
            <person name="Zarantonelli L."/>
            <person name="Picardeau M."/>
            <person name="Veyrier F.J."/>
            <person name="Buschiazzo A."/>
        </authorList>
    </citation>
    <scope>NUCLEOTIDE SEQUENCE</scope>
    <source>
        <strain evidence="2">IP1512017</strain>
    </source>
</reference>
<sequence>MNQKIYKIIILFFTNILLSSCVILGNKTARAAEKATTVKANYQIGYIENRDFRFDPFRIKNFISLLKFEIIRNGNGLVEEEPETSKTNPPTSVTTNNPMLQNPEATTTTPPTPVVPTTTAPETPKPAATTSTESNLSKDSKRIFMENEIKNLSSKVNFDYYLQGSFGMSDNGSILDRNFTTLIFLDVHDKTGKLVKSVSYTQDSKNFSDADDLKQASISLIDKIMKKSEDKK</sequence>
<keyword evidence="2" id="KW-0449">Lipoprotein</keyword>
<dbReference type="RefSeq" id="WP_141597888.1">
    <property type="nucleotide sequence ID" value="NZ_CP091928.1"/>
</dbReference>
<proteinExistence type="predicted"/>
<name>A0A9Q8RKR5_9LEPT</name>
<dbReference type="Proteomes" id="UP000829829">
    <property type="component" value="Chromosome 1"/>
</dbReference>
<dbReference type="PROSITE" id="PS51257">
    <property type="entry name" value="PROKAR_LIPOPROTEIN"/>
    <property type="match status" value="1"/>
</dbReference>
<gene>
    <name evidence="2" type="ORF">MAL03_16175</name>
</gene>
<feature type="region of interest" description="Disordered" evidence="1">
    <location>
        <begin position="79"/>
        <end position="137"/>
    </location>
</feature>
<feature type="compositionally biased region" description="Low complexity" evidence="1">
    <location>
        <begin position="85"/>
        <end position="130"/>
    </location>
</feature>
<evidence type="ECO:0000256" key="1">
    <source>
        <dbReference type="SAM" id="MobiDB-lite"/>
    </source>
</evidence>
<organism evidence="2 3">
    <name type="scientific">Leptospira noguchii</name>
    <dbReference type="NCBI Taxonomy" id="28182"/>
    <lineage>
        <taxon>Bacteria</taxon>
        <taxon>Pseudomonadati</taxon>
        <taxon>Spirochaetota</taxon>
        <taxon>Spirochaetia</taxon>
        <taxon>Leptospirales</taxon>
        <taxon>Leptospiraceae</taxon>
        <taxon>Leptospira</taxon>
    </lineage>
</organism>
<evidence type="ECO:0000313" key="2">
    <source>
        <dbReference type="EMBL" id="UOG56320.1"/>
    </source>
</evidence>
<dbReference type="AlphaFoldDB" id="A0A9Q8RKR5"/>
<evidence type="ECO:0000313" key="3">
    <source>
        <dbReference type="Proteomes" id="UP000829829"/>
    </source>
</evidence>
<protein>
    <submittedName>
        <fullName evidence="2">Lipoprotein</fullName>
    </submittedName>
</protein>
<dbReference type="NCBIfam" id="NF033169">
    <property type="entry name" value="lipo_LIC10494"/>
    <property type="match status" value="1"/>
</dbReference>
<accession>A0A9Q8RKR5</accession>
<dbReference type="EMBL" id="CP091957">
    <property type="protein sequence ID" value="UOG56320.1"/>
    <property type="molecule type" value="Genomic_DNA"/>
</dbReference>